<evidence type="ECO:0000313" key="2">
    <source>
        <dbReference type="Proteomes" id="UP000019275"/>
    </source>
</evidence>
<dbReference type="Proteomes" id="UP000019275">
    <property type="component" value="Unassembled WGS sequence"/>
</dbReference>
<reference evidence="1 2" key="1">
    <citation type="journal article" date="2014" name="Genome Announc.">
        <title>Draft Genome Sequence of the Carrageenan-Degrading Bacterium Cellulophaga sp. Strain KL-A, Isolated from Decaying Marine Algae.</title>
        <authorList>
            <person name="Shan D."/>
            <person name="Ying J."/>
            <person name="Li X."/>
            <person name="Gao Z."/>
            <person name="Wei G."/>
            <person name="Shao Z."/>
        </authorList>
    </citation>
    <scope>NUCLEOTIDE SEQUENCE [LARGE SCALE GENOMIC DNA]</scope>
    <source>
        <strain evidence="1 2">KL-A</strain>
    </source>
</reference>
<evidence type="ECO:0008006" key="3">
    <source>
        <dbReference type="Google" id="ProtNLM"/>
    </source>
</evidence>
<sequence length="63" mass="7578">MKIIQVKRKSKVEKRYTKRMGQLAAKVTYVKKYVLGIPVKTLYKYRQTYYGEIKDCKDCHLFV</sequence>
<comment type="caution">
    <text evidence="1">The sequence shown here is derived from an EMBL/GenBank/DDBJ whole genome shotgun (WGS) entry which is preliminary data.</text>
</comment>
<dbReference type="EMBL" id="ARZX01000007">
    <property type="protein sequence ID" value="EWH13841.1"/>
    <property type="molecule type" value="Genomic_DNA"/>
</dbReference>
<accession>A0ABN0RPM6</accession>
<protein>
    <recommendedName>
        <fullName evidence="3">Transposase</fullName>
    </recommendedName>
</protein>
<keyword evidence="2" id="KW-1185">Reference proteome</keyword>
<organism evidence="1 2">
    <name type="scientific">Cellulophaga geojensis KL-A</name>
    <dbReference type="NCBI Taxonomy" id="1328323"/>
    <lineage>
        <taxon>Bacteria</taxon>
        <taxon>Pseudomonadati</taxon>
        <taxon>Bacteroidota</taxon>
        <taxon>Flavobacteriia</taxon>
        <taxon>Flavobacteriales</taxon>
        <taxon>Flavobacteriaceae</taxon>
        <taxon>Cellulophaga</taxon>
    </lineage>
</organism>
<evidence type="ECO:0000313" key="1">
    <source>
        <dbReference type="EMBL" id="EWH13841.1"/>
    </source>
</evidence>
<dbReference type="RefSeq" id="WP_034644744.1">
    <property type="nucleotide sequence ID" value="NZ_ARZX01000007.1"/>
</dbReference>
<name>A0ABN0RPM6_9FLAO</name>
<proteinExistence type="predicted"/>
<gene>
    <name evidence="1" type="ORF">KLA_07312</name>
</gene>